<comment type="caution">
    <text evidence="3">The sequence shown here is derived from an EMBL/GenBank/DDBJ whole genome shotgun (WGS) entry which is preliminary data.</text>
</comment>
<feature type="compositionally biased region" description="Basic and acidic residues" evidence="1">
    <location>
        <begin position="76"/>
        <end position="85"/>
    </location>
</feature>
<keyword evidence="2" id="KW-1133">Transmembrane helix</keyword>
<keyword evidence="2" id="KW-0472">Membrane</keyword>
<evidence type="ECO:0000256" key="2">
    <source>
        <dbReference type="SAM" id="Phobius"/>
    </source>
</evidence>
<organism evidence="3 4">
    <name type="scientific">Demequina litorisediminis</name>
    <dbReference type="NCBI Taxonomy" id="1849022"/>
    <lineage>
        <taxon>Bacteria</taxon>
        <taxon>Bacillati</taxon>
        <taxon>Actinomycetota</taxon>
        <taxon>Actinomycetes</taxon>
        <taxon>Micrococcales</taxon>
        <taxon>Demequinaceae</taxon>
        <taxon>Demequina</taxon>
    </lineage>
</organism>
<keyword evidence="4" id="KW-1185">Reference proteome</keyword>
<evidence type="ECO:0000256" key="1">
    <source>
        <dbReference type="SAM" id="MobiDB-lite"/>
    </source>
</evidence>
<proteinExistence type="predicted"/>
<dbReference type="EMBL" id="BSUN01000001">
    <property type="protein sequence ID" value="GMA35548.1"/>
    <property type="molecule type" value="Genomic_DNA"/>
</dbReference>
<feature type="compositionally biased region" description="Basic and acidic residues" evidence="1">
    <location>
        <begin position="12"/>
        <end position="26"/>
    </location>
</feature>
<sequence length="239" mass="24938">MTTEPDGASDEDATRLSMRRDVRSTDVPEDESADDDATRLASRRTAADDVDDATRLTTRRAPVEEVDDATRLSTRRSPEDLDDATRMVIRRRAAGNAVPAPPVADDDATVLSASRGSVAPAPDNDDRTRVVSQRPRRPSEAALPPGAPLGEAPRQGAFGDVGDIYTPRATPEVEPPAPLGAASAPSTDAAAHVLSPTEVAARRARERRGRLVIGVVLAAAGAALLTAVIVVAVTLVSGS</sequence>
<protein>
    <submittedName>
        <fullName evidence="3">Uncharacterized protein</fullName>
    </submittedName>
</protein>
<feature type="region of interest" description="Disordered" evidence="1">
    <location>
        <begin position="1"/>
        <end position="155"/>
    </location>
</feature>
<feature type="transmembrane region" description="Helical" evidence="2">
    <location>
        <begin position="211"/>
        <end position="236"/>
    </location>
</feature>
<gene>
    <name evidence="3" type="ORF">GCM10025876_17520</name>
</gene>
<evidence type="ECO:0000313" key="3">
    <source>
        <dbReference type="EMBL" id="GMA35548.1"/>
    </source>
</evidence>
<feature type="compositionally biased region" description="Low complexity" evidence="1">
    <location>
        <begin position="140"/>
        <end position="153"/>
    </location>
</feature>
<name>A0ABQ6IEL1_9MICO</name>
<dbReference type="Proteomes" id="UP001157125">
    <property type="component" value="Unassembled WGS sequence"/>
</dbReference>
<reference evidence="4" key="1">
    <citation type="journal article" date="2019" name="Int. J. Syst. Evol. Microbiol.">
        <title>The Global Catalogue of Microorganisms (GCM) 10K type strain sequencing project: providing services to taxonomists for standard genome sequencing and annotation.</title>
        <authorList>
            <consortium name="The Broad Institute Genomics Platform"/>
            <consortium name="The Broad Institute Genome Sequencing Center for Infectious Disease"/>
            <person name="Wu L."/>
            <person name="Ma J."/>
        </authorList>
    </citation>
    <scope>NUCLEOTIDE SEQUENCE [LARGE SCALE GENOMIC DNA]</scope>
    <source>
        <strain evidence="4">NBRC 112299</strain>
    </source>
</reference>
<dbReference type="RefSeq" id="WP_284328049.1">
    <property type="nucleotide sequence ID" value="NZ_BSUN01000001.1"/>
</dbReference>
<accession>A0ABQ6IEL1</accession>
<keyword evidence="2" id="KW-0812">Transmembrane</keyword>
<evidence type="ECO:0000313" key="4">
    <source>
        <dbReference type="Proteomes" id="UP001157125"/>
    </source>
</evidence>